<keyword evidence="3" id="KW-0645">Protease</keyword>
<dbReference type="InterPro" id="IPR033577">
    <property type="entry name" value="AOPep"/>
</dbReference>
<dbReference type="Gene3D" id="2.60.40.1730">
    <property type="entry name" value="tricorn interacting facor f3 domain"/>
    <property type="match status" value="1"/>
</dbReference>
<evidence type="ECO:0000256" key="4">
    <source>
        <dbReference type="ARBA" id="ARBA00022723"/>
    </source>
</evidence>
<dbReference type="InterPro" id="IPR001930">
    <property type="entry name" value="Peptidase_M1"/>
</dbReference>
<evidence type="ECO:0000256" key="1">
    <source>
        <dbReference type="ARBA" id="ARBA00001947"/>
    </source>
</evidence>
<dbReference type="InterPro" id="IPR014782">
    <property type="entry name" value="Peptidase_M1_dom"/>
</dbReference>
<dbReference type="GO" id="GO:0008270">
    <property type="term" value="F:zinc ion binding"/>
    <property type="evidence" value="ECO:0007669"/>
    <property type="project" value="InterPro"/>
</dbReference>
<dbReference type="PANTHER" id="PTHR46627">
    <property type="entry name" value="AMINOPEPTIDASE O"/>
    <property type="match status" value="1"/>
</dbReference>
<dbReference type="InterPro" id="IPR042097">
    <property type="entry name" value="Aminopeptidase_N-like_N_sf"/>
</dbReference>
<reference evidence="9 10" key="1">
    <citation type="journal article" date="2021" name="Elife">
        <title>Chloroplast acquisition without the gene transfer in kleptoplastic sea slugs, Plakobranchus ocellatus.</title>
        <authorList>
            <person name="Maeda T."/>
            <person name="Takahashi S."/>
            <person name="Yoshida T."/>
            <person name="Shimamura S."/>
            <person name="Takaki Y."/>
            <person name="Nagai Y."/>
            <person name="Toyoda A."/>
            <person name="Suzuki Y."/>
            <person name="Arimoto A."/>
            <person name="Ishii H."/>
            <person name="Satoh N."/>
            <person name="Nishiyama T."/>
            <person name="Hasebe M."/>
            <person name="Maruyama T."/>
            <person name="Minagawa J."/>
            <person name="Obokata J."/>
            <person name="Shigenobu S."/>
        </authorList>
    </citation>
    <scope>NUCLEOTIDE SEQUENCE [LARGE SCALE GENOMIC DNA]</scope>
</reference>
<protein>
    <submittedName>
        <fullName evidence="9">Aminopeptidase o</fullName>
    </submittedName>
</protein>
<gene>
    <name evidence="9" type="ORF">PoB_007445400</name>
</gene>
<dbReference type="GO" id="GO:0070006">
    <property type="term" value="F:metalloaminopeptidase activity"/>
    <property type="evidence" value="ECO:0007669"/>
    <property type="project" value="InterPro"/>
</dbReference>
<dbReference type="Proteomes" id="UP000735302">
    <property type="component" value="Unassembled WGS sequence"/>
</dbReference>
<dbReference type="InterPro" id="IPR027268">
    <property type="entry name" value="Peptidase_M4/M1_CTD_sf"/>
</dbReference>
<keyword evidence="4" id="KW-0479">Metal-binding</keyword>
<dbReference type="GO" id="GO:0005730">
    <property type="term" value="C:nucleolus"/>
    <property type="evidence" value="ECO:0007669"/>
    <property type="project" value="InterPro"/>
</dbReference>
<keyword evidence="10" id="KW-1185">Reference proteome</keyword>
<comment type="caution">
    <text evidence="9">The sequence shown here is derived from an EMBL/GenBank/DDBJ whole genome shotgun (WGS) entry which is preliminary data.</text>
</comment>
<evidence type="ECO:0000256" key="5">
    <source>
        <dbReference type="ARBA" id="ARBA00022801"/>
    </source>
</evidence>
<proteinExistence type="inferred from homology"/>
<dbReference type="AlphaFoldDB" id="A0AAV4DUM2"/>
<comment type="similarity">
    <text evidence="2">Belongs to the peptidase M1 family.</text>
</comment>
<dbReference type="EMBL" id="BLXT01008368">
    <property type="protein sequence ID" value="GFO47949.1"/>
    <property type="molecule type" value="Genomic_DNA"/>
</dbReference>
<evidence type="ECO:0000259" key="8">
    <source>
        <dbReference type="Pfam" id="PF01433"/>
    </source>
</evidence>
<evidence type="ECO:0000256" key="3">
    <source>
        <dbReference type="ARBA" id="ARBA00022670"/>
    </source>
</evidence>
<dbReference type="Gene3D" id="1.10.390.10">
    <property type="entry name" value="Neutral Protease Domain 2"/>
    <property type="match status" value="1"/>
</dbReference>
<dbReference type="SUPFAM" id="SSF63737">
    <property type="entry name" value="Leukotriene A4 hydrolase N-terminal domain"/>
    <property type="match status" value="1"/>
</dbReference>
<dbReference type="Gene3D" id="3.30.2010.30">
    <property type="match status" value="1"/>
</dbReference>
<dbReference type="PRINTS" id="PR00756">
    <property type="entry name" value="ALADIPTASE"/>
</dbReference>
<evidence type="ECO:0000313" key="9">
    <source>
        <dbReference type="EMBL" id="GFO47949.1"/>
    </source>
</evidence>
<evidence type="ECO:0000256" key="7">
    <source>
        <dbReference type="ARBA" id="ARBA00023049"/>
    </source>
</evidence>
<dbReference type="SUPFAM" id="SSF55486">
    <property type="entry name" value="Metalloproteases ('zincins'), catalytic domain"/>
    <property type="match status" value="1"/>
</dbReference>
<dbReference type="GO" id="GO:0006508">
    <property type="term" value="P:proteolysis"/>
    <property type="evidence" value="ECO:0007669"/>
    <property type="project" value="UniProtKB-KW"/>
</dbReference>
<accession>A0AAV4DUM2</accession>
<keyword evidence="6" id="KW-0862">Zinc</keyword>
<sequence>MPNSSSTSVAANFHNSKDTAVYSSHQDFVLDCHALDIDSCYFYDLQKDSDIDVTTYSNIYTYKTNLQIPSNEMKKYYDIAEKLSKNAKGNQLDFKVEESCLRIFIPHKDFYQQRVFAVKIGYKTKKEGSSLTWAEDQNLRPCVFTSGHLLNNRSLMPCQDMPQAMSSWHCLITVPPFGEQLTVLMAGEGEPAVDVREDGSQVFKYQSSYPMPASTFALAIGNWPLYCSFPHQIDNCFKQSTSCLGPRFQIFAPLNLHGQKLGRLKEYLQDCFHGLQSILGAYPLQRLDILVVPEGFDSLGMMCPHLMFLSQSVLLCEDTQAAFNMFYRVAHELCHTWLGVLTGPSDWTEEWLTEGICCYLEDVVHAKTLKWNEHETRERLEIRKLLKYRVLKAEINTTREDLQTLRPNGDTSCASLSSMNAEPCIVKNGLNPEKTLLQVHYLKGFFLLKHLEELSGRDEFLGTLRRFIDANLGQLFSSKDLLEHCFRELPKLRQSNLTVDIVCQEWLDTPGMPQPLTAFEVNEENSLYKDVKCEVRNRVTEAVNCVIELLLL</sequence>
<feature type="domain" description="Peptidase M1 membrane alanine aminopeptidase" evidence="8">
    <location>
        <begin position="281"/>
        <end position="506"/>
    </location>
</feature>
<evidence type="ECO:0000313" key="10">
    <source>
        <dbReference type="Proteomes" id="UP000735302"/>
    </source>
</evidence>
<name>A0AAV4DUM2_9GAST</name>
<comment type="cofactor">
    <cofactor evidence="1">
        <name>Zn(2+)</name>
        <dbReference type="ChEBI" id="CHEBI:29105"/>
    </cofactor>
</comment>
<organism evidence="9 10">
    <name type="scientific">Plakobranchus ocellatus</name>
    <dbReference type="NCBI Taxonomy" id="259542"/>
    <lineage>
        <taxon>Eukaryota</taxon>
        <taxon>Metazoa</taxon>
        <taxon>Spiralia</taxon>
        <taxon>Lophotrochozoa</taxon>
        <taxon>Mollusca</taxon>
        <taxon>Gastropoda</taxon>
        <taxon>Heterobranchia</taxon>
        <taxon>Euthyneura</taxon>
        <taxon>Panpulmonata</taxon>
        <taxon>Sacoglossa</taxon>
        <taxon>Placobranchoidea</taxon>
        <taxon>Plakobranchidae</taxon>
        <taxon>Plakobranchus</taxon>
    </lineage>
</organism>
<dbReference type="Pfam" id="PF01433">
    <property type="entry name" value="Peptidase_M1"/>
    <property type="match status" value="1"/>
</dbReference>
<dbReference type="PANTHER" id="PTHR46627:SF1">
    <property type="entry name" value="AMINOPEPTIDASE O"/>
    <property type="match status" value="1"/>
</dbReference>
<keyword evidence="5" id="KW-0378">Hydrolase</keyword>
<keyword evidence="7" id="KW-0482">Metalloprotease</keyword>
<evidence type="ECO:0000256" key="6">
    <source>
        <dbReference type="ARBA" id="ARBA00022833"/>
    </source>
</evidence>
<evidence type="ECO:0000256" key="2">
    <source>
        <dbReference type="ARBA" id="ARBA00010136"/>
    </source>
</evidence>
<keyword evidence="9" id="KW-0031">Aminopeptidase</keyword>